<accession>I9KRG3</accession>
<organism evidence="1 2">
    <name type="scientific">Thermoanaerobacter siderophilus SR4</name>
    <dbReference type="NCBI Taxonomy" id="880478"/>
    <lineage>
        <taxon>Bacteria</taxon>
        <taxon>Bacillati</taxon>
        <taxon>Bacillota</taxon>
        <taxon>Clostridia</taxon>
        <taxon>Thermoanaerobacterales</taxon>
        <taxon>Thermoanaerobacteraceae</taxon>
        <taxon>Thermoanaerobacter</taxon>
    </lineage>
</organism>
<keyword evidence="2" id="KW-1185">Reference proteome</keyword>
<sequence length="127" mass="13275">MNEKIPIRIVVGGLNKDAIARVAKLVGGENVIVEVMSDFEAAKKIKEGGADYYFGACNSGGGAALSIPIGILGYTKCATVAKAGGRPKADEIEKLVRDGKIAFGMSVETIDEAVPMLVKSILKKHGI</sequence>
<reference evidence="1 2" key="1">
    <citation type="submission" date="2012-02" db="EMBL/GenBank/DDBJ databases">
        <title>Improved High-Quality Draft sequence of Thermoanaerobacter siderophilus SR4.</title>
        <authorList>
            <consortium name="US DOE Joint Genome Institute"/>
            <person name="Lucas S."/>
            <person name="Han J."/>
            <person name="Lapidus A."/>
            <person name="Cheng J.-F."/>
            <person name="Goodwin L."/>
            <person name="Pitluck S."/>
            <person name="Peters L."/>
            <person name="Detter J.C."/>
            <person name="Han C."/>
            <person name="Tapia R."/>
            <person name="Land M."/>
            <person name="Hauser L."/>
            <person name="Kyrpides N."/>
            <person name="Ivanova N."/>
            <person name="Pagani I."/>
            <person name="Hemme C."/>
            <person name="Woyke T."/>
        </authorList>
    </citation>
    <scope>NUCLEOTIDE SEQUENCE [LARGE SCALE GENOMIC DNA]</scope>
    <source>
        <strain evidence="1 2">SR4</strain>
    </source>
</reference>
<dbReference type="InterPro" id="IPR021238">
    <property type="entry name" value="DUF2620"/>
</dbReference>
<dbReference type="Pfam" id="PF10941">
    <property type="entry name" value="DUF2620"/>
    <property type="match status" value="1"/>
</dbReference>
<dbReference type="EMBL" id="CM001486">
    <property type="protein sequence ID" value="EIV99385.1"/>
    <property type="molecule type" value="Genomic_DNA"/>
</dbReference>
<evidence type="ECO:0008006" key="3">
    <source>
        <dbReference type="Google" id="ProtNLM"/>
    </source>
</evidence>
<evidence type="ECO:0000313" key="2">
    <source>
        <dbReference type="Proteomes" id="UP000005110"/>
    </source>
</evidence>
<proteinExistence type="predicted"/>
<protein>
    <recommendedName>
        <fullName evidence="3">DUF2620 domain-containing protein</fullName>
    </recommendedName>
</protein>
<gene>
    <name evidence="1" type="ORF">ThesiDRAFT1_0359</name>
</gene>
<dbReference type="AlphaFoldDB" id="I9KRG3"/>
<dbReference type="HOGENOM" id="CLU_133709_0_0_9"/>
<dbReference type="RefSeq" id="WP_006569330.1">
    <property type="nucleotide sequence ID" value="NZ_CM001486.1"/>
</dbReference>
<dbReference type="PATRIC" id="fig|880478.3.peg.960"/>
<name>I9KRG3_9THEO</name>
<dbReference type="Proteomes" id="UP000005110">
    <property type="component" value="Chromosome"/>
</dbReference>
<evidence type="ECO:0000313" key="1">
    <source>
        <dbReference type="EMBL" id="EIV99385.1"/>
    </source>
</evidence>